<proteinExistence type="predicted"/>
<feature type="region of interest" description="Disordered" evidence="2">
    <location>
        <begin position="1030"/>
        <end position="1117"/>
    </location>
</feature>
<organism evidence="3 4">
    <name type="scientific">Hortaea werneckii</name>
    <name type="common">Black yeast</name>
    <name type="synonym">Cladosporium werneckii</name>
    <dbReference type="NCBI Taxonomy" id="91943"/>
    <lineage>
        <taxon>Eukaryota</taxon>
        <taxon>Fungi</taxon>
        <taxon>Dikarya</taxon>
        <taxon>Ascomycota</taxon>
        <taxon>Pezizomycotina</taxon>
        <taxon>Dothideomycetes</taxon>
        <taxon>Dothideomycetidae</taxon>
        <taxon>Mycosphaerellales</taxon>
        <taxon>Teratosphaeriaceae</taxon>
        <taxon>Hortaea</taxon>
    </lineage>
</organism>
<dbReference type="GO" id="GO:0140053">
    <property type="term" value="P:mitochondrial gene expression"/>
    <property type="evidence" value="ECO:0007669"/>
    <property type="project" value="TreeGrafter"/>
</dbReference>
<accession>A0A3M7CEB1</accession>
<feature type="repeat" description="PPR" evidence="1">
    <location>
        <begin position="811"/>
        <end position="846"/>
    </location>
</feature>
<dbReference type="PROSITE" id="PS51375">
    <property type="entry name" value="PPR"/>
    <property type="match status" value="3"/>
</dbReference>
<dbReference type="Proteomes" id="UP000270230">
    <property type="component" value="Unassembled WGS sequence"/>
</dbReference>
<dbReference type="PANTHER" id="PTHR47938:SF35">
    <property type="entry name" value="PENTATRICOPEPTIDE REPEAT-CONTAINING PROTEIN 4, MITOCHONDRIAL-RELATED"/>
    <property type="match status" value="1"/>
</dbReference>
<dbReference type="NCBIfam" id="TIGR00756">
    <property type="entry name" value="PPR"/>
    <property type="match status" value="2"/>
</dbReference>
<dbReference type="GO" id="GO:0003729">
    <property type="term" value="F:mRNA binding"/>
    <property type="evidence" value="ECO:0007669"/>
    <property type="project" value="TreeGrafter"/>
</dbReference>
<feature type="repeat" description="PPR" evidence="1">
    <location>
        <begin position="665"/>
        <end position="699"/>
    </location>
</feature>
<comment type="caution">
    <text evidence="3">The sequence shown here is derived from an EMBL/GenBank/DDBJ whole genome shotgun (WGS) entry which is preliminary data.</text>
</comment>
<protein>
    <recommendedName>
        <fullName evidence="5">Pentacotripeptide-repeat region of PRORP domain-containing protein</fullName>
    </recommendedName>
</protein>
<sequence>MVKLFGSRVETEGGERDVAAGTRGMLERAKACLHSGARDSLRCAQSAPGHHHHHHHHHRSTRTLHSSFWTHGAGDLELPPWLLSSNPAHGLPVHGDSSGGNSGIRKRRGRESTATVEASDGSLFLDFLYPPQALAWLNKTGGQPREKWEGRNARRLPDGFVQASRGYASRAYSQPAQAQAHDESQRHGHRRDDASRRPGPSHPLVGELMSEAGRAEEAGKGTASDAEEGLDITQELLGLSGDHGEEQTDDMAKLRNTMLASRDSYKRLQSDKAILLSDRVLGLYDSLQDSDREDSRLKVELLCWLAPYTTTQAEALCTELYRTIPIEERTLPVYQAALNVFLRRGRHVQALILHKEALQNIGNGDQVTKTFFTYALLEHRWPLAMNIESQHQAALASSQRDGGVSKSNMFWFQVSQIPQLLPHAMEFAKYLKSLAQAKTDNEQVHTFARTFIREALLQEFESSEPAKYKTSVAPQGGSSLAKHEIGRLFGHLRGLNDAAKLYERLLFSMISLNRRYPYPHIHRIVSFVYKELRKKAASEGHRVDEGVLLTLLDRLTHFWGALAVKREIHHSVSVNQLVRDWETDHGKVSVDGVSHLLRWYSSQGDSANFGTWWGYLLQHYPDFTARKPLLANKIYLHARRADLSKAKEAFAEVQDALREHDERMPTACWNVLIHAYSRDDDLNGGLEVLSDMLEQGFKPDEYSFHPIMEMLARRGDVEGVRDLLHQYDTLAGKQREASFYGSLIQALVNSGDMKEAETVLKEALVEVRSARVRGSLTGSFNIIITAYALRRDVDATMQTYRWMKSENIRLNSETFGALIQALSSYRQTHAAFKILRVVMPEHGCRPTGFHYALCMTGYINQKMFKEALEVHKHMTTRKIKPSISSNAAYLEARARKEEIEKNLWGRRDQSWDSRDRLNETMKDLKRLLQKFGEGDNAVKDPQHRLGSGTRVRSVSGAYFSTLIYIHGQTRCFAAVKQLLEEYRSHGRKVTGMTDIQAPMDMIGALMMAHLTAGQHDEVERCWDLAKEQANEISKTEPVPQLKSPNEDAESEQPRDILQLQPPSDAQEAGFQINSKSTAPSKTTANEKVTASTKRSQTLMPSNDQSDPTTPKPGPGRSYVLTRPLRLYLYSLGAQQRMRDMLTIVSRLFTQGYTMDNPTWNAFIQLLCQSSPPLVLLAYTLTERFLMPNFPGWAPVSTGGYVPHPAARQQGLQYIRARYLSPGQLMPQYKTLVHLGAAVLQLRSIEAMGRRGQIGDLAGMEKYIGSMRQLRKEAPRTLFAVQSMPKVDDALQNRLLRRQ</sequence>
<dbReference type="EMBL" id="QWIN01000531">
    <property type="protein sequence ID" value="RMY50313.1"/>
    <property type="molecule type" value="Genomic_DNA"/>
</dbReference>
<dbReference type="Pfam" id="PF13812">
    <property type="entry name" value="PPR_3"/>
    <property type="match status" value="1"/>
</dbReference>
<dbReference type="GO" id="GO:0005739">
    <property type="term" value="C:mitochondrion"/>
    <property type="evidence" value="ECO:0007669"/>
    <property type="project" value="TreeGrafter"/>
</dbReference>
<evidence type="ECO:0000256" key="2">
    <source>
        <dbReference type="SAM" id="MobiDB-lite"/>
    </source>
</evidence>
<dbReference type="InterPro" id="IPR002885">
    <property type="entry name" value="PPR_rpt"/>
</dbReference>
<feature type="compositionally biased region" description="Basic and acidic residues" evidence="2">
    <location>
        <begin position="180"/>
        <end position="196"/>
    </location>
</feature>
<feature type="region of interest" description="Disordered" evidence="2">
    <location>
        <begin position="1"/>
        <end position="22"/>
    </location>
</feature>
<evidence type="ECO:0000313" key="3">
    <source>
        <dbReference type="EMBL" id="RMY50313.1"/>
    </source>
</evidence>
<feature type="compositionally biased region" description="Polar residues" evidence="2">
    <location>
        <begin position="1071"/>
        <end position="1108"/>
    </location>
</feature>
<evidence type="ECO:0000256" key="1">
    <source>
        <dbReference type="PROSITE-ProRule" id="PRU00708"/>
    </source>
</evidence>
<dbReference type="Pfam" id="PF01535">
    <property type="entry name" value="PPR"/>
    <property type="match status" value="1"/>
</dbReference>
<gene>
    <name evidence="3" type="ORF">D0865_06972</name>
</gene>
<dbReference type="Pfam" id="PF13041">
    <property type="entry name" value="PPR_2"/>
    <property type="match status" value="1"/>
</dbReference>
<reference evidence="3 4" key="1">
    <citation type="journal article" date="2018" name="BMC Genomics">
        <title>Genomic evidence for intraspecific hybridization in a clonal and extremely halotolerant yeast.</title>
        <authorList>
            <person name="Gostincar C."/>
            <person name="Stajich J.E."/>
            <person name="Zupancic J."/>
            <person name="Zalar P."/>
            <person name="Gunde-Cimerman N."/>
        </authorList>
    </citation>
    <scope>NUCLEOTIDE SEQUENCE [LARGE SCALE GENOMIC DNA]</scope>
    <source>
        <strain evidence="3 4">EXF-151</strain>
    </source>
</reference>
<feature type="region of interest" description="Disordered" evidence="2">
    <location>
        <begin position="167"/>
        <end position="206"/>
    </location>
</feature>
<feature type="region of interest" description="Disordered" evidence="2">
    <location>
        <begin position="89"/>
        <end position="116"/>
    </location>
</feature>
<dbReference type="PANTHER" id="PTHR47938">
    <property type="entry name" value="RESPIRATORY COMPLEX I CHAPERONE (CIA84), PUTATIVE (AFU_ORTHOLOGUE AFUA_2G06020)-RELATED"/>
    <property type="match status" value="1"/>
</dbReference>
<dbReference type="Gene3D" id="1.25.40.10">
    <property type="entry name" value="Tetratricopeptide repeat domain"/>
    <property type="match status" value="2"/>
</dbReference>
<dbReference type="InterPro" id="IPR011990">
    <property type="entry name" value="TPR-like_helical_dom_sf"/>
</dbReference>
<feature type="compositionally biased region" description="Basic and acidic residues" evidence="2">
    <location>
        <begin position="9"/>
        <end position="18"/>
    </location>
</feature>
<evidence type="ECO:0000313" key="4">
    <source>
        <dbReference type="Proteomes" id="UP000270230"/>
    </source>
</evidence>
<evidence type="ECO:0008006" key="5">
    <source>
        <dbReference type="Google" id="ProtNLM"/>
    </source>
</evidence>
<dbReference type="OrthoDB" id="185373at2759"/>
<feature type="repeat" description="PPR" evidence="1">
    <location>
        <begin position="847"/>
        <end position="881"/>
    </location>
</feature>
<name>A0A3M7CEB1_HORWE</name>